<dbReference type="EMBL" id="DQ890022">
    <property type="protein sequence ID" value="ABT16020.1"/>
    <property type="molecule type" value="Genomic_DNA"/>
</dbReference>
<reference evidence="1 2" key="1">
    <citation type="journal article" date="2007" name="Virology">
        <title>Sequence and annotation of the 314-kb MT325 and the 321-kb FR483 viruses that infect Chlorella Pbi.</title>
        <authorList>
            <person name="Fitzgerald L.A."/>
            <person name="Graves M.V."/>
            <person name="Li X."/>
            <person name="Feldblyum T."/>
            <person name="Hartigan J."/>
            <person name="Van Etten J.L."/>
        </authorList>
    </citation>
    <scope>NUCLEOTIDE SEQUENCE [LARGE SCALE GENOMIC DNA]</scope>
    <source>
        <strain evidence="1 2">FR483</strain>
    </source>
</reference>
<dbReference type="Proteomes" id="UP000204095">
    <property type="component" value="Segment"/>
</dbReference>
<dbReference type="GeneID" id="5469717"/>
<evidence type="ECO:0000313" key="1">
    <source>
        <dbReference type="EMBL" id="ABT16020.1"/>
    </source>
</evidence>
<sequence length="93" mass="10728">MDAFRDLTAIRDCSDQMGNEWFDVLVADGRTTLDESSLCSYLHRRAEIYHALRQHRNNFGEEVGNLFRDVLRNLGEQSQGILLHLPLIGLINR</sequence>
<organism evidence="1 2">
    <name type="scientific">Paramecium bursaria Chlorella virus FR483</name>
    <name type="common">PBCV-FR483</name>
    <dbReference type="NCBI Taxonomy" id="399781"/>
    <lineage>
        <taxon>Viruses</taxon>
        <taxon>Varidnaviria</taxon>
        <taxon>Bamfordvirae</taxon>
        <taxon>Nucleocytoviricota</taxon>
        <taxon>Megaviricetes</taxon>
        <taxon>Algavirales</taxon>
        <taxon>Phycodnaviridae</taxon>
        <taxon>Chlorovirus</taxon>
        <taxon>Chlorovirus conductrix</taxon>
        <taxon>Paramecium bursaria Chlorella virus A1</taxon>
    </lineage>
</organism>
<dbReference type="RefSeq" id="YP_001426367.1">
    <property type="nucleotide sequence ID" value="NC_008603.1"/>
</dbReference>
<name>A7J889_PBCVF</name>
<evidence type="ECO:0000313" key="2">
    <source>
        <dbReference type="Proteomes" id="UP000204095"/>
    </source>
</evidence>
<gene>
    <name evidence="1" type="primary">n735L</name>
    <name evidence="1" type="ORF">FR483_n735L</name>
</gene>
<proteinExistence type="predicted"/>
<organismHost>
    <name type="scientific">Paramecium bursaria</name>
    <dbReference type="NCBI Taxonomy" id="74790"/>
</organismHost>
<protein>
    <submittedName>
        <fullName evidence="1">Uncharacterized protein n735L</fullName>
    </submittedName>
</protein>
<dbReference type="KEGG" id="vg:5469717"/>
<accession>A7J889</accession>